<comment type="caution">
    <text evidence="2">The sequence shown here is derived from an EMBL/GenBank/DDBJ whole genome shotgun (WGS) entry which is preliminary data.</text>
</comment>
<organism evidence="2 3">
    <name type="scientific">Patella caerulea</name>
    <name type="common">Rayed Mediterranean limpet</name>
    <dbReference type="NCBI Taxonomy" id="87958"/>
    <lineage>
        <taxon>Eukaryota</taxon>
        <taxon>Metazoa</taxon>
        <taxon>Spiralia</taxon>
        <taxon>Lophotrochozoa</taxon>
        <taxon>Mollusca</taxon>
        <taxon>Gastropoda</taxon>
        <taxon>Patellogastropoda</taxon>
        <taxon>Patelloidea</taxon>
        <taxon>Patellidae</taxon>
        <taxon>Patella</taxon>
    </lineage>
</organism>
<gene>
    <name evidence="2" type="ORF">SNE40_014119</name>
</gene>
<feature type="compositionally biased region" description="Polar residues" evidence="1">
    <location>
        <begin position="29"/>
        <end position="38"/>
    </location>
</feature>
<feature type="region of interest" description="Disordered" evidence="1">
    <location>
        <begin position="1"/>
        <end position="38"/>
    </location>
</feature>
<evidence type="ECO:0000256" key="1">
    <source>
        <dbReference type="SAM" id="MobiDB-lite"/>
    </source>
</evidence>
<name>A0AAN8JCZ7_PATCE</name>
<dbReference type="AlphaFoldDB" id="A0AAN8JCZ7"/>
<evidence type="ECO:0000313" key="3">
    <source>
        <dbReference type="Proteomes" id="UP001347796"/>
    </source>
</evidence>
<evidence type="ECO:0000313" key="2">
    <source>
        <dbReference type="EMBL" id="KAK6175726.1"/>
    </source>
</evidence>
<accession>A0AAN8JCZ7</accession>
<keyword evidence="3" id="KW-1185">Reference proteome</keyword>
<protein>
    <submittedName>
        <fullName evidence="2">Uncharacterized protein</fullName>
    </submittedName>
</protein>
<reference evidence="2 3" key="1">
    <citation type="submission" date="2024-01" db="EMBL/GenBank/DDBJ databases">
        <title>The genome of the rayed Mediterranean limpet Patella caerulea (Linnaeus, 1758).</title>
        <authorList>
            <person name="Anh-Thu Weber A."/>
            <person name="Halstead-Nussloch G."/>
        </authorList>
    </citation>
    <scope>NUCLEOTIDE SEQUENCE [LARGE SCALE GENOMIC DNA]</scope>
    <source>
        <strain evidence="2">AATW-2023a</strain>
        <tissue evidence="2">Whole specimen</tissue>
    </source>
</reference>
<dbReference type="EMBL" id="JAZGQO010000010">
    <property type="protein sequence ID" value="KAK6175726.1"/>
    <property type="molecule type" value="Genomic_DNA"/>
</dbReference>
<proteinExistence type="predicted"/>
<dbReference type="Proteomes" id="UP001347796">
    <property type="component" value="Unassembled WGS sequence"/>
</dbReference>
<feature type="compositionally biased region" description="Basic and acidic residues" evidence="1">
    <location>
        <begin position="1"/>
        <end position="13"/>
    </location>
</feature>
<sequence>MWWCKDRTLKGDSDENDMPLSHLLRKGGKNQTSDDSDNCSIDQNYEASSLYSEDSTGLCDFGISKGNIFDACPYLPYNDGTLIFHSRMSL</sequence>